<dbReference type="STRING" id="311180.SAMN04488050_113124"/>
<proteinExistence type="predicted"/>
<evidence type="ECO:0000313" key="1">
    <source>
        <dbReference type="EMBL" id="SFT18317.1"/>
    </source>
</evidence>
<dbReference type="AlphaFoldDB" id="A0A1I6VX79"/>
<sequence>MALKLRPKRFGPVSVLFDPEGPVRFVSGEGGEPLPHPPYDKPVLTLMASVAHCLVESLRIVAKRDAVTLPAYAITVTAEKSLDAPGRIESMVCRIEGDLDGEMVREAKSMCTVSNTLNCKITLE</sequence>
<dbReference type="EMBL" id="FOZW01000013">
    <property type="protein sequence ID" value="SFT18317.1"/>
    <property type="molecule type" value="Genomic_DNA"/>
</dbReference>
<dbReference type="InterPro" id="IPR036102">
    <property type="entry name" value="OsmC/Ohrsf"/>
</dbReference>
<dbReference type="SUPFAM" id="SSF82784">
    <property type="entry name" value="OsmC-like"/>
    <property type="match status" value="1"/>
</dbReference>
<accession>A0A1I6VX79</accession>
<dbReference type="OrthoDB" id="7868221at2"/>
<dbReference type="Proteomes" id="UP000199392">
    <property type="component" value="Unassembled WGS sequence"/>
</dbReference>
<reference evidence="2" key="1">
    <citation type="submission" date="2016-10" db="EMBL/GenBank/DDBJ databases">
        <authorList>
            <person name="Varghese N."/>
            <person name="Submissions S."/>
        </authorList>
    </citation>
    <scope>NUCLEOTIDE SEQUENCE [LARGE SCALE GENOMIC DNA]</scope>
    <source>
        <strain evidence="2">DSM 26894</strain>
    </source>
</reference>
<dbReference type="InterPro" id="IPR003718">
    <property type="entry name" value="OsmC/Ohr_fam"/>
</dbReference>
<dbReference type="Gene3D" id="3.30.300.20">
    <property type="match status" value="1"/>
</dbReference>
<gene>
    <name evidence="1" type="ORF">SAMN04488050_113124</name>
</gene>
<keyword evidence="2" id="KW-1185">Reference proteome</keyword>
<evidence type="ECO:0000313" key="2">
    <source>
        <dbReference type="Proteomes" id="UP000199392"/>
    </source>
</evidence>
<protein>
    <submittedName>
        <fullName evidence="1">Uncharacterized OsmC-related protein</fullName>
    </submittedName>
</protein>
<dbReference type="RefSeq" id="WP_092429000.1">
    <property type="nucleotide sequence ID" value="NZ_FNCL01000013.1"/>
</dbReference>
<organism evidence="1 2">
    <name type="scientific">Alloyangia pacifica</name>
    <dbReference type="NCBI Taxonomy" id="311180"/>
    <lineage>
        <taxon>Bacteria</taxon>
        <taxon>Pseudomonadati</taxon>
        <taxon>Pseudomonadota</taxon>
        <taxon>Alphaproteobacteria</taxon>
        <taxon>Rhodobacterales</taxon>
        <taxon>Roseobacteraceae</taxon>
        <taxon>Alloyangia</taxon>
    </lineage>
</organism>
<dbReference type="Pfam" id="PF02566">
    <property type="entry name" value="OsmC"/>
    <property type="match status" value="1"/>
</dbReference>
<name>A0A1I6VX79_9RHOB</name>
<dbReference type="InterPro" id="IPR015946">
    <property type="entry name" value="KH_dom-like_a/b"/>
</dbReference>